<keyword evidence="6" id="KW-0175">Coiled coil</keyword>
<name>A0A0G4GLP7_9ALVE</name>
<keyword evidence="3" id="KW-0235">DNA replication</keyword>
<dbReference type="InterPro" id="IPR003874">
    <property type="entry name" value="CDC45"/>
</dbReference>
<feature type="compositionally biased region" description="Acidic residues" evidence="7">
    <location>
        <begin position="309"/>
        <end position="334"/>
    </location>
</feature>
<evidence type="ECO:0000256" key="3">
    <source>
        <dbReference type="ARBA" id="ARBA00022705"/>
    </source>
</evidence>
<dbReference type="Pfam" id="PF02724">
    <property type="entry name" value="CDC45"/>
    <property type="match status" value="1"/>
</dbReference>
<protein>
    <submittedName>
        <fullName evidence="8">Uncharacterized protein</fullName>
    </submittedName>
</protein>
<dbReference type="AlphaFoldDB" id="A0A0G4GLP7"/>
<keyword evidence="5" id="KW-0131">Cell cycle</keyword>
<evidence type="ECO:0000256" key="1">
    <source>
        <dbReference type="ARBA" id="ARBA00004123"/>
    </source>
</evidence>
<evidence type="ECO:0000256" key="4">
    <source>
        <dbReference type="ARBA" id="ARBA00023242"/>
    </source>
</evidence>
<gene>
    <name evidence="8" type="ORF">Cvel_22453</name>
</gene>
<dbReference type="PANTHER" id="PTHR10507">
    <property type="entry name" value="CDC45-RELATED PROTEIN"/>
    <property type="match status" value="1"/>
</dbReference>
<feature type="region of interest" description="Disordered" evidence="7">
    <location>
        <begin position="194"/>
        <end position="350"/>
    </location>
</feature>
<evidence type="ECO:0000256" key="6">
    <source>
        <dbReference type="SAM" id="Coils"/>
    </source>
</evidence>
<dbReference type="GO" id="GO:0003688">
    <property type="term" value="F:DNA replication origin binding"/>
    <property type="evidence" value="ECO:0007669"/>
    <property type="project" value="TreeGrafter"/>
</dbReference>
<dbReference type="GO" id="GO:0031261">
    <property type="term" value="C:DNA replication preinitiation complex"/>
    <property type="evidence" value="ECO:0007669"/>
    <property type="project" value="TreeGrafter"/>
</dbReference>
<organism evidence="8">
    <name type="scientific">Chromera velia CCMP2878</name>
    <dbReference type="NCBI Taxonomy" id="1169474"/>
    <lineage>
        <taxon>Eukaryota</taxon>
        <taxon>Sar</taxon>
        <taxon>Alveolata</taxon>
        <taxon>Colpodellida</taxon>
        <taxon>Chromeraceae</taxon>
        <taxon>Chromera</taxon>
    </lineage>
</organism>
<accession>A0A0G4GLP7</accession>
<feature type="compositionally biased region" description="Acidic residues" evidence="7">
    <location>
        <begin position="198"/>
        <end position="231"/>
    </location>
</feature>
<dbReference type="PANTHER" id="PTHR10507:SF0">
    <property type="entry name" value="CELL DIVISION CONTROL PROTEIN 45 HOMOLOG"/>
    <property type="match status" value="1"/>
</dbReference>
<dbReference type="GO" id="GO:0000727">
    <property type="term" value="P:double-strand break repair via break-induced replication"/>
    <property type="evidence" value="ECO:0007669"/>
    <property type="project" value="TreeGrafter"/>
</dbReference>
<feature type="compositionally biased region" description="Basic and acidic residues" evidence="7">
    <location>
        <begin position="246"/>
        <end position="262"/>
    </location>
</feature>
<evidence type="ECO:0000256" key="2">
    <source>
        <dbReference type="ARBA" id="ARBA00010727"/>
    </source>
</evidence>
<dbReference type="VEuPathDB" id="CryptoDB:Cvel_22453"/>
<feature type="compositionally biased region" description="Basic and acidic residues" evidence="7">
    <location>
        <begin position="335"/>
        <end position="349"/>
    </location>
</feature>
<proteinExistence type="inferred from homology"/>
<keyword evidence="4" id="KW-0539">Nucleus</keyword>
<comment type="similarity">
    <text evidence="2">Belongs to the CDC45 family.</text>
</comment>
<feature type="compositionally biased region" description="Low complexity" evidence="7">
    <location>
        <begin position="280"/>
        <end position="295"/>
    </location>
</feature>
<evidence type="ECO:0000256" key="5">
    <source>
        <dbReference type="ARBA" id="ARBA00023306"/>
    </source>
</evidence>
<evidence type="ECO:0000256" key="7">
    <source>
        <dbReference type="SAM" id="MobiDB-lite"/>
    </source>
</evidence>
<reference evidence="8" key="1">
    <citation type="submission" date="2014-11" db="EMBL/GenBank/DDBJ databases">
        <authorList>
            <person name="Otto D Thomas"/>
            <person name="Naeem Raeece"/>
        </authorList>
    </citation>
    <scope>NUCLEOTIDE SEQUENCE</scope>
</reference>
<dbReference type="GO" id="GO:0003697">
    <property type="term" value="F:single-stranded DNA binding"/>
    <property type="evidence" value="ECO:0007669"/>
    <property type="project" value="TreeGrafter"/>
</dbReference>
<feature type="coiled-coil region" evidence="6">
    <location>
        <begin position="66"/>
        <end position="93"/>
    </location>
</feature>
<dbReference type="GO" id="GO:1902977">
    <property type="term" value="P:mitotic DNA replication preinitiation complex assembly"/>
    <property type="evidence" value="ECO:0007669"/>
    <property type="project" value="TreeGrafter"/>
</dbReference>
<dbReference type="EMBL" id="CDMZ01001334">
    <property type="protein sequence ID" value="CEM31043.1"/>
    <property type="molecule type" value="Genomic_DNA"/>
</dbReference>
<evidence type="ECO:0000313" key="8">
    <source>
        <dbReference type="EMBL" id="CEM31043.1"/>
    </source>
</evidence>
<feature type="compositionally biased region" description="Acidic residues" evidence="7">
    <location>
        <begin position="263"/>
        <end position="279"/>
    </location>
</feature>
<dbReference type="GO" id="GO:0003682">
    <property type="term" value="F:chromatin binding"/>
    <property type="evidence" value="ECO:0007669"/>
    <property type="project" value="TreeGrafter"/>
</dbReference>
<dbReference type="GO" id="GO:0006270">
    <property type="term" value="P:DNA replication initiation"/>
    <property type="evidence" value="ECO:0007669"/>
    <property type="project" value="InterPro"/>
</dbReference>
<sequence>MSTDSYKFGRLPFYDAHKCLTQELFPKLQIQEELGLVVYAARDIDSVLSIAILQNCYLDKRNVKYSVELLETYSDFENKLAELSRKGEELSIQVIMCVNFGAMTPMVDYRRRFWGSQDEETGEWEYKPWAPQFLIMDHHRPADLDNLYNDEGVLFVEGMTDIDNRAHGNIPKRPVKELEKMLSVLPEYLQEQFNSENEVGDEEDAFGSESEGSEGDSDEEKEDTGDDDKENEDARGNGREEDDDEGKGGAREGHTAAGRREGDEGEAGGQEEEEEEGEEAPQAAASSASASASAGKHAKKKRRLQRTLDDDDDGDGDDEEGEGEAEADAEDDPPESPRTRAKREREDRRKLRTLRKLRQELHSYYRGSYQGQPVPMLLLSMLRYGNQHDRVSLWCAATAVSWQHEDGALSRVELRRYADELEDLSTRERRGRTRGGVSALNSGSAGHNWEIYRATDLHCLLYRQWSLENALKYSPCTAPLLAARGGRSSDFLGGMEEALQDLRTAVGYQPAEIRSPFVKLPRRETRDLIAGFRRAFLELEIEEDVTIEVFGVTFDTDGTLFPELTSLDLATMVAGTIGQGPSEDLEGKTDGGSAVSFASMAAQNRGGRSAGTDALSEVSLEALQEMRSEAEKHRFWDAVGLVIARSDIKALMAAKSRAVLMQREIALQATEIVSSIHKGRQRGDEKNYLRLMMADGEWCHVLFTPALPPALRHPILLKKLGRTYLRLQMFLLRRMRKASRALVICPAPPGSHPGERCWLIGTEESLSRRNPAIWHRQFTKLSEELEISLVFGQHFDPSVAWIEQGKWEELRKGLFESQDAERL</sequence>
<feature type="compositionally biased region" description="Basic residues" evidence="7">
    <location>
        <begin position="296"/>
        <end position="305"/>
    </location>
</feature>
<comment type="subcellular location">
    <subcellularLocation>
        <location evidence="1">Nucleus</location>
    </subcellularLocation>
</comment>